<dbReference type="CDD" id="cd03364">
    <property type="entry name" value="TOPRIM_DnaG_primases"/>
    <property type="match status" value="1"/>
</dbReference>
<evidence type="ECO:0000256" key="4">
    <source>
        <dbReference type="ARBA" id="ARBA00022695"/>
    </source>
</evidence>
<dbReference type="Gene3D" id="3.90.980.10">
    <property type="entry name" value="DNA primase, catalytic core, N-terminal domain"/>
    <property type="match status" value="1"/>
</dbReference>
<dbReference type="InterPro" id="IPR050219">
    <property type="entry name" value="DnaG_primase"/>
</dbReference>
<keyword evidence="7 12" id="KW-0863">Zinc-finger</keyword>
<dbReference type="InterPro" id="IPR034151">
    <property type="entry name" value="TOPRIM_DnaG_bac"/>
</dbReference>
<organism evidence="15 16">
    <name type="scientific">Profundibacter amoris</name>
    <dbReference type="NCBI Taxonomy" id="2171755"/>
    <lineage>
        <taxon>Bacteria</taxon>
        <taxon>Pseudomonadati</taxon>
        <taxon>Pseudomonadota</taxon>
        <taxon>Alphaproteobacteria</taxon>
        <taxon>Rhodobacterales</taxon>
        <taxon>Paracoccaceae</taxon>
        <taxon>Profundibacter</taxon>
    </lineage>
</organism>
<dbReference type="GO" id="GO:0000428">
    <property type="term" value="C:DNA-directed RNA polymerase complex"/>
    <property type="evidence" value="ECO:0007669"/>
    <property type="project" value="UniProtKB-KW"/>
</dbReference>
<dbReference type="GO" id="GO:0003899">
    <property type="term" value="F:DNA-directed RNA polymerase activity"/>
    <property type="evidence" value="ECO:0007669"/>
    <property type="project" value="UniProtKB-UniRule"/>
</dbReference>
<dbReference type="EC" id="2.7.7.101" evidence="12"/>
<evidence type="ECO:0000256" key="5">
    <source>
        <dbReference type="ARBA" id="ARBA00022705"/>
    </source>
</evidence>
<evidence type="ECO:0000256" key="9">
    <source>
        <dbReference type="ARBA" id="ARBA00022842"/>
    </source>
</evidence>
<protein>
    <recommendedName>
        <fullName evidence="12">DNA primase</fullName>
        <ecNumber evidence="12">2.7.7.101</ecNumber>
    </recommendedName>
</protein>
<comment type="subunit">
    <text evidence="12">Monomer. Interacts with DnaB.</text>
</comment>
<keyword evidence="10 12" id="KW-0238">DNA-binding</keyword>
<dbReference type="NCBIfam" id="TIGR01391">
    <property type="entry name" value="dnaG"/>
    <property type="match status" value="1"/>
</dbReference>
<evidence type="ECO:0000259" key="14">
    <source>
        <dbReference type="PROSITE" id="PS50880"/>
    </source>
</evidence>
<sequence length="644" mass="70421">MSLPPGFLDELRTRISLSDVVGRKVMWDSRKSNQAKGDMWAPCPFHQEKTASFHVDDRKGFYYCFGCHAKGDAISFVRETENVGFMEAVEIIAREAGMPVPKRDPAAQAKADKRTQLAEVMEQAVQYYRLQLKTAAAGAARDYLAGRGLSEAALDRWEIGFAPDGWQGLWDHLTGKGVAGDLIMAAGLAKDSQKGGKPYDTFRNRIMFPIRDARKRSIAFGGRSMDPSDNAKYLNSPETELFDKGRSLYNHGPAREAAGKGAPLIVAEGYMDVIALVEAGFAACVAPLGTAITESQLQMMWRVSPEPVIALDGDRAGLQAALRLIDLALPLLEAGQSLRFALMPEGLDPDDVLKQQGKGAMQRLLDGALPMVQLLWRREVEGGVFDSPERKAALDKKLRAAIAKIKDPSIRGHYGEAIKQMRWELFAPKRSGKKGPWKDKPAPVQPSTKSSLLVSAGQGAEEHLREAVILATLVLNPGVLPDFEGELERLDFTSPEHRHLRDCLLRFGADEDLRARIETEAGAALASVLAPRHVQISPAVRNPGDAEVAAMCVAEELAKLAAKRGVLREIEEAVEDIGGVVDEGLTWRLKQAAEARDKAVRSENEDKAMFDTAPSGAQMDRDERNAFARLLGEIEQNSGAKAKK</sequence>
<evidence type="ECO:0000256" key="8">
    <source>
        <dbReference type="ARBA" id="ARBA00022833"/>
    </source>
</evidence>
<keyword evidence="3 12" id="KW-0808">Transferase</keyword>
<dbReference type="KEGG" id="pamo:BAR1_10610"/>
<comment type="domain">
    <text evidence="12">Contains an N-terminal zinc-binding domain, a central core domain that contains the primase activity, and a C-terminal DnaB-binding domain.</text>
</comment>
<evidence type="ECO:0000313" key="15">
    <source>
        <dbReference type="EMBL" id="AXX98338.1"/>
    </source>
</evidence>
<dbReference type="SUPFAM" id="SSF57783">
    <property type="entry name" value="Zinc beta-ribbon"/>
    <property type="match status" value="1"/>
</dbReference>
<feature type="region of interest" description="Disordered" evidence="13">
    <location>
        <begin position="430"/>
        <end position="456"/>
    </location>
</feature>
<dbReference type="SMART" id="SM00493">
    <property type="entry name" value="TOPRIM"/>
    <property type="match status" value="1"/>
</dbReference>
<reference evidence="15 16" key="1">
    <citation type="submission" date="2018-09" db="EMBL/GenBank/DDBJ databases">
        <title>Profundibacter amoris BAR1 gen. nov., sp. nov., a new member of the Roseobacter clade isolated at Lokis Castle Vent Field on the Arctic Mid-Oceanic Ridge.</title>
        <authorList>
            <person name="Le Moine Bauer S."/>
            <person name="Sjoeberg A.G."/>
            <person name="L'Haridon S."/>
            <person name="Stokke R."/>
            <person name="Roalkvam I."/>
            <person name="Steen I.H."/>
            <person name="Dahle H."/>
        </authorList>
    </citation>
    <scope>NUCLEOTIDE SEQUENCE [LARGE SCALE GENOMIC DNA]</scope>
    <source>
        <strain evidence="15 16">BAR1</strain>
    </source>
</reference>
<keyword evidence="5 12" id="KW-0235">DNA replication</keyword>
<keyword evidence="16" id="KW-1185">Reference proteome</keyword>
<dbReference type="Gene3D" id="3.90.580.10">
    <property type="entry name" value="Zinc finger, CHC2-type domain"/>
    <property type="match status" value="1"/>
</dbReference>
<dbReference type="Proteomes" id="UP000261704">
    <property type="component" value="Chromosome"/>
</dbReference>
<evidence type="ECO:0000256" key="7">
    <source>
        <dbReference type="ARBA" id="ARBA00022771"/>
    </source>
</evidence>
<dbReference type="GO" id="GO:0008270">
    <property type="term" value="F:zinc ion binding"/>
    <property type="evidence" value="ECO:0007669"/>
    <property type="project" value="UniProtKB-UniRule"/>
</dbReference>
<dbReference type="Pfam" id="PF13155">
    <property type="entry name" value="Toprim_2"/>
    <property type="match status" value="1"/>
</dbReference>
<evidence type="ECO:0000313" key="16">
    <source>
        <dbReference type="Proteomes" id="UP000261704"/>
    </source>
</evidence>
<keyword evidence="4 12" id="KW-0548">Nucleotidyltransferase</keyword>
<gene>
    <name evidence="12" type="primary">dnaG</name>
    <name evidence="15" type="ORF">BAR1_10610</name>
</gene>
<evidence type="ECO:0000256" key="10">
    <source>
        <dbReference type="ARBA" id="ARBA00023125"/>
    </source>
</evidence>
<keyword evidence="8 12" id="KW-0862">Zinc</keyword>
<dbReference type="InterPro" id="IPR002694">
    <property type="entry name" value="Znf_CHC2"/>
</dbReference>
<dbReference type="FunFam" id="3.40.1360.10:FF:000002">
    <property type="entry name" value="DNA primase"/>
    <property type="match status" value="1"/>
</dbReference>
<dbReference type="PROSITE" id="PS50880">
    <property type="entry name" value="TOPRIM"/>
    <property type="match status" value="1"/>
</dbReference>
<dbReference type="SUPFAM" id="SSF56731">
    <property type="entry name" value="DNA primase core"/>
    <property type="match status" value="1"/>
</dbReference>
<dbReference type="InterPro" id="IPR036977">
    <property type="entry name" value="DNA_primase_Znf_CHC2"/>
</dbReference>
<dbReference type="InterPro" id="IPR006171">
    <property type="entry name" value="TOPRIM_dom"/>
</dbReference>
<feature type="zinc finger region" description="CHC2-type" evidence="12">
    <location>
        <begin position="43"/>
        <end position="67"/>
    </location>
</feature>
<keyword evidence="2 12" id="KW-0639">Primosome</keyword>
<evidence type="ECO:0000256" key="11">
    <source>
        <dbReference type="ARBA" id="ARBA00023163"/>
    </source>
</evidence>
<evidence type="ECO:0000256" key="3">
    <source>
        <dbReference type="ARBA" id="ARBA00022679"/>
    </source>
</evidence>
<comment type="similarity">
    <text evidence="12">Belongs to the DnaG primase family.</text>
</comment>
<comment type="cofactor">
    <cofactor evidence="12">
        <name>Zn(2+)</name>
        <dbReference type="ChEBI" id="CHEBI:29105"/>
    </cofactor>
    <text evidence="12">Binds 1 zinc ion per monomer.</text>
</comment>
<feature type="region of interest" description="Disordered" evidence="13">
    <location>
        <begin position="598"/>
        <end position="621"/>
    </location>
</feature>
<dbReference type="Pfam" id="PF08275">
    <property type="entry name" value="DNAG_N"/>
    <property type="match status" value="1"/>
</dbReference>
<dbReference type="InterPro" id="IPR037068">
    <property type="entry name" value="DNA_primase_core_N_sf"/>
</dbReference>
<dbReference type="InterPro" id="IPR006295">
    <property type="entry name" value="DNA_primase_DnaG"/>
</dbReference>
<dbReference type="InterPro" id="IPR030846">
    <property type="entry name" value="DnaG_bac"/>
</dbReference>
<dbReference type="GO" id="GO:1990077">
    <property type="term" value="C:primosome complex"/>
    <property type="evidence" value="ECO:0007669"/>
    <property type="project" value="UniProtKB-KW"/>
</dbReference>
<dbReference type="OrthoDB" id="9803773at2"/>
<dbReference type="EMBL" id="CP032125">
    <property type="protein sequence ID" value="AXX98338.1"/>
    <property type="molecule type" value="Genomic_DNA"/>
</dbReference>
<comment type="catalytic activity">
    <reaction evidence="12">
        <text>ssDNA + n NTP = ssDNA/pppN(pN)n-1 hybrid + (n-1) diphosphate.</text>
        <dbReference type="EC" id="2.7.7.101"/>
    </reaction>
</comment>
<proteinExistence type="inferred from homology"/>
<keyword evidence="1 12" id="KW-0240">DNA-directed RNA polymerase</keyword>
<keyword evidence="6 12" id="KW-0479">Metal-binding</keyword>
<evidence type="ECO:0000256" key="12">
    <source>
        <dbReference type="HAMAP-Rule" id="MF_00974"/>
    </source>
</evidence>
<dbReference type="PANTHER" id="PTHR30313">
    <property type="entry name" value="DNA PRIMASE"/>
    <property type="match status" value="1"/>
</dbReference>
<dbReference type="FunFam" id="3.90.980.10:FF:000001">
    <property type="entry name" value="DNA primase"/>
    <property type="match status" value="1"/>
</dbReference>
<dbReference type="SMART" id="SM00400">
    <property type="entry name" value="ZnF_CHCC"/>
    <property type="match status" value="1"/>
</dbReference>
<comment type="function">
    <text evidence="12">RNA polymerase that catalyzes the synthesis of short RNA molecules used as primers for DNA polymerase during DNA replication.</text>
</comment>
<evidence type="ECO:0000256" key="6">
    <source>
        <dbReference type="ARBA" id="ARBA00022723"/>
    </source>
</evidence>
<dbReference type="AlphaFoldDB" id="A0A347UHL0"/>
<dbReference type="RefSeq" id="WP_118942994.1">
    <property type="nucleotide sequence ID" value="NZ_CP032125.1"/>
</dbReference>
<dbReference type="Pfam" id="PF01807">
    <property type="entry name" value="Zn_ribbon_DnaG"/>
    <property type="match status" value="1"/>
</dbReference>
<feature type="domain" description="Toprim" evidence="14">
    <location>
        <begin position="262"/>
        <end position="346"/>
    </location>
</feature>
<dbReference type="GO" id="GO:0006269">
    <property type="term" value="P:DNA replication, synthesis of primer"/>
    <property type="evidence" value="ECO:0007669"/>
    <property type="project" value="UniProtKB-UniRule"/>
</dbReference>
<dbReference type="InterPro" id="IPR013264">
    <property type="entry name" value="DNAG_N"/>
</dbReference>
<dbReference type="HAMAP" id="MF_00974">
    <property type="entry name" value="DNA_primase_DnaG"/>
    <property type="match status" value="1"/>
</dbReference>
<evidence type="ECO:0000256" key="1">
    <source>
        <dbReference type="ARBA" id="ARBA00022478"/>
    </source>
</evidence>
<dbReference type="Gene3D" id="3.40.1360.10">
    <property type="match status" value="1"/>
</dbReference>
<keyword evidence="9" id="KW-0460">Magnesium</keyword>
<keyword evidence="11 12" id="KW-0804">Transcription</keyword>
<accession>A0A347UHL0</accession>
<dbReference type="GO" id="GO:0003677">
    <property type="term" value="F:DNA binding"/>
    <property type="evidence" value="ECO:0007669"/>
    <property type="project" value="UniProtKB-KW"/>
</dbReference>
<evidence type="ECO:0000256" key="2">
    <source>
        <dbReference type="ARBA" id="ARBA00022515"/>
    </source>
</evidence>
<name>A0A347UHL0_9RHOB</name>
<dbReference type="PANTHER" id="PTHR30313:SF2">
    <property type="entry name" value="DNA PRIMASE"/>
    <property type="match status" value="1"/>
</dbReference>
<dbReference type="GO" id="GO:0005737">
    <property type="term" value="C:cytoplasm"/>
    <property type="evidence" value="ECO:0007669"/>
    <property type="project" value="TreeGrafter"/>
</dbReference>
<feature type="compositionally biased region" description="Basic and acidic residues" evidence="13">
    <location>
        <begin position="598"/>
        <end position="609"/>
    </location>
</feature>
<evidence type="ECO:0000256" key="13">
    <source>
        <dbReference type="SAM" id="MobiDB-lite"/>
    </source>
</evidence>